<dbReference type="InParanoid" id="A0A0P0WWV6"/>
<feature type="region of interest" description="Disordered" evidence="1">
    <location>
        <begin position="1"/>
        <end position="27"/>
    </location>
</feature>
<accession>A0A0P0WWV6</accession>
<dbReference type="PaxDb" id="39947-A0A0P0WWV6"/>
<evidence type="ECO:0000313" key="2">
    <source>
        <dbReference type="EMBL" id="BAS97886.1"/>
    </source>
</evidence>
<name>A0A0P0WWV6_ORYSJ</name>
<organism evidence="2 3">
    <name type="scientific">Oryza sativa subsp. japonica</name>
    <name type="common">Rice</name>
    <dbReference type="NCBI Taxonomy" id="39947"/>
    <lineage>
        <taxon>Eukaryota</taxon>
        <taxon>Viridiplantae</taxon>
        <taxon>Streptophyta</taxon>
        <taxon>Embryophyta</taxon>
        <taxon>Tracheophyta</taxon>
        <taxon>Spermatophyta</taxon>
        <taxon>Magnoliopsida</taxon>
        <taxon>Liliopsida</taxon>
        <taxon>Poales</taxon>
        <taxon>Poaceae</taxon>
        <taxon>BOP clade</taxon>
        <taxon>Oryzoideae</taxon>
        <taxon>Oryzeae</taxon>
        <taxon>Oryzinae</taxon>
        <taxon>Oryza</taxon>
        <taxon>Oryza sativa</taxon>
    </lineage>
</organism>
<protein>
    <submittedName>
        <fullName evidence="2">Os06g0494701 protein</fullName>
    </submittedName>
</protein>
<reference evidence="3" key="1">
    <citation type="journal article" date="2005" name="Nature">
        <title>The map-based sequence of the rice genome.</title>
        <authorList>
            <consortium name="International rice genome sequencing project (IRGSP)"/>
            <person name="Matsumoto T."/>
            <person name="Wu J."/>
            <person name="Kanamori H."/>
            <person name="Katayose Y."/>
            <person name="Fujisawa M."/>
            <person name="Namiki N."/>
            <person name="Mizuno H."/>
            <person name="Yamamoto K."/>
            <person name="Antonio B.A."/>
            <person name="Baba T."/>
            <person name="Sakata K."/>
            <person name="Nagamura Y."/>
            <person name="Aoki H."/>
            <person name="Arikawa K."/>
            <person name="Arita K."/>
            <person name="Bito T."/>
            <person name="Chiden Y."/>
            <person name="Fujitsuka N."/>
            <person name="Fukunaka R."/>
            <person name="Hamada M."/>
            <person name="Harada C."/>
            <person name="Hayashi A."/>
            <person name="Hijishita S."/>
            <person name="Honda M."/>
            <person name="Hosokawa S."/>
            <person name="Ichikawa Y."/>
            <person name="Idonuma A."/>
            <person name="Iijima M."/>
            <person name="Ikeda M."/>
            <person name="Ikeno M."/>
            <person name="Ito K."/>
            <person name="Ito S."/>
            <person name="Ito T."/>
            <person name="Ito Y."/>
            <person name="Ito Y."/>
            <person name="Iwabuchi A."/>
            <person name="Kamiya K."/>
            <person name="Karasawa W."/>
            <person name="Kurita K."/>
            <person name="Katagiri S."/>
            <person name="Kikuta A."/>
            <person name="Kobayashi H."/>
            <person name="Kobayashi N."/>
            <person name="Machita K."/>
            <person name="Maehara T."/>
            <person name="Masukawa M."/>
            <person name="Mizubayashi T."/>
            <person name="Mukai Y."/>
            <person name="Nagasaki H."/>
            <person name="Nagata Y."/>
            <person name="Naito S."/>
            <person name="Nakashima M."/>
            <person name="Nakama Y."/>
            <person name="Nakamichi Y."/>
            <person name="Nakamura M."/>
            <person name="Meguro A."/>
            <person name="Negishi M."/>
            <person name="Ohta I."/>
            <person name="Ohta T."/>
            <person name="Okamoto M."/>
            <person name="Ono N."/>
            <person name="Saji S."/>
            <person name="Sakaguchi M."/>
            <person name="Sakai K."/>
            <person name="Shibata M."/>
            <person name="Shimokawa T."/>
            <person name="Song J."/>
            <person name="Takazaki Y."/>
            <person name="Terasawa K."/>
            <person name="Tsugane M."/>
            <person name="Tsuji K."/>
            <person name="Ueda S."/>
            <person name="Waki K."/>
            <person name="Yamagata H."/>
            <person name="Yamamoto M."/>
            <person name="Yamamoto S."/>
            <person name="Yamane H."/>
            <person name="Yoshiki S."/>
            <person name="Yoshihara R."/>
            <person name="Yukawa K."/>
            <person name="Zhong H."/>
            <person name="Yano M."/>
            <person name="Yuan Q."/>
            <person name="Ouyang S."/>
            <person name="Liu J."/>
            <person name="Jones K.M."/>
            <person name="Gansberger K."/>
            <person name="Moffat K."/>
            <person name="Hill J."/>
            <person name="Bera J."/>
            <person name="Fadrosh D."/>
            <person name="Jin S."/>
            <person name="Johri S."/>
            <person name="Kim M."/>
            <person name="Overton L."/>
            <person name="Reardon M."/>
            <person name="Tsitrin T."/>
            <person name="Vuong H."/>
            <person name="Weaver B."/>
            <person name="Ciecko A."/>
            <person name="Tallon L."/>
            <person name="Jackson J."/>
            <person name="Pai G."/>
            <person name="Aken S.V."/>
            <person name="Utterback T."/>
            <person name="Reidmuller S."/>
            <person name="Feldblyum T."/>
            <person name="Hsiao J."/>
            <person name="Zismann V."/>
            <person name="Iobst S."/>
            <person name="de Vazeille A.R."/>
            <person name="Buell C.R."/>
            <person name="Ying K."/>
            <person name="Li Y."/>
            <person name="Lu T."/>
            <person name="Huang Y."/>
            <person name="Zhao Q."/>
            <person name="Feng Q."/>
            <person name="Zhang L."/>
            <person name="Zhu J."/>
            <person name="Weng Q."/>
            <person name="Mu J."/>
            <person name="Lu Y."/>
            <person name="Fan D."/>
            <person name="Liu Y."/>
            <person name="Guan J."/>
            <person name="Zhang Y."/>
            <person name="Yu S."/>
            <person name="Liu X."/>
            <person name="Zhang Y."/>
            <person name="Hong G."/>
            <person name="Han B."/>
            <person name="Choisne N."/>
            <person name="Demange N."/>
            <person name="Orjeda G."/>
            <person name="Samain S."/>
            <person name="Cattolico L."/>
            <person name="Pelletier E."/>
            <person name="Couloux A."/>
            <person name="Segurens B."/>
            <person name="Wincker P."/>
            <person name="D'Hont A."/>
            <person name="Scarpelli C."/>
            <person name="Weissenbach J."/>
            <person name="Salanoubat M."/>
            <person name="Quetier F."/>
            <person name="Yu Y."/>
            <person name="Kim H.R."/>
            <person name="Rambo T."/>
            <person name="Currie J."/>
            <person name="Collura K."/>
            <person name="Luo M."/>
            <person name="Yang T."/>
            <person name="Ammiraju J.S.S."/>
            <person name="Engler F."/>
            <person name="Soderlund C."/>
            <person name="Wing R.A."/>
            <person name="Palmer L.E."/>
            <person name="de la Bastide M."/>
            <person name="Spiegel L."/>
            <person name="Nascimento L."/>
            <person name="Zutavern T."/>
            <person name="O'Shaughnessy A."/>
            <person name="Dike S."/>
            <person name="Dedhia N."/>
            <person name="Preston R."/>
            <person name="Balija V."/>
            <person name="McCombie W.R."/>
            <person name="Chow T."/>
            <person name="Chen H."/>
            <person name="Chung M."/>
            <person name="Chen C."/>
            <person name="Shaw J."/>
            <person name="Wu H."/>
            <person name="Hsiao K."/>
            <person name="Chao Y."/>
            <person name="Chu M."/>
            <person name="Cheng C."/>
            <person name="Hour A."/>
            <person name="Lee P."/>
            <person name="Lin S."/>
            <person name="Lin Y."/>
            <person name="Liou J."/>
            <person name="Liu S."/>
            <person name="Hsing Y."/>
            <person name="Raghuvanshi S."/>
            <person name="Mohanty A."/>
            <person name="Bharti A.K."/>
            <person name="Gaur A."/>
            <person name="Gupta V."/>
            <person name="Kumar D."/>
            <person name="Ravi V."/>
            <person name="Vij S."/>
            <person name="Kapur A."/>
            <person name="Khurana P."/>
            <person name="Khurana P."/>
            <person name="Khurana J.P."/>
            <person name="Tyagi A.K."/>
            <person name="Gaikwad K."/>
            <person name="Singh A."/>
            <person name="Dalal V."/>
            <person name="Srivastava S."/>
            <person name="Dixit A."/>
            <person name="Pal A.K."/>
            <person name="Ghazi I.A."/>
            <person name="Yadav M."/>
            <person name="Pandit A."/>
            <person name="Bhargava A."/>
            <person name="Sureshbabu K."/>
            <person name="Batra K."/>
            <person name="Sharma T.R."/>
            <person name="Mohapatra T."/>
            <person name="Singh N.K."/>
            <person name="Messing J."/>
            <person name="Nelson A.B."/>
            <person name="Fuks G."/>
            <person name="Kavchok S."/>
            <person name="Keizer G."/>
            <person name="Linton E."/>
            <person name="Llaca V."/>
            <person name="Song R."/>
            <person name="Tanyolac B."/>
            <person name="Young S."/>
            <person name="Ho-Il K."/>
            <person name="Hahn J.H."/>
            <person name="Sangsakoo G."/>
            <person name="Vanavichit A."/>
            <person name="de Mattos Luiz.A.T."/>
            <person name="Zimmer P.D."/>
            <person name="Malone G."/>
            <person name="Dellagostin O."/>
            <person name="de Oliveira A.C."/>
            <person name="Bevan M."/>
            <person name="Bancroft I."/>
            <person name="Minx P."/>
            <person name="Cordum H."/>
            <person name="Wilson R."/>
            <person name="Cheng Z."/>
            <person name="Jin W."/>
            <person name="Jiang J."/>
            <person name="Leong S.A."/>
            <person name="Iwama H."/>
            <person name="Gojobori T."/>
            <person name="Itoh T."/>
            <person name="Niimura Y."/>
            <person name="Fujii Y."/>
            <person name="Habara T."/>
            <person name="Sakai H."/>
            <person name="Sato Y."/>
            <person name="Wilson G."/>
            <person name="Kumar K."/>
            <person name="McCouch S."/>
            <person name="Juretic N."/>
            <person name="Hoen D."/>
            <person name="Wright S."/>
            <person name="Bruskiewich R."/>
            <person name="Bureau T."/>
            <person name="Miyao A."/>
            <person name="Hirochika H."/>
            <person name="Nishikawa T."/>
            <person name="Kadowaki K."/>
            <person name="Sugiura M."/>
            <person name="Burr B."/>
            <person name="Sasaki T."/>
        </authorList>
    </citation>
    <scope>NUCLEOTIDE SEQUENCE [LARGE SCALE GENOMIC DNA]</scope>
    <source>
        <strain evidence="3">cv. Nipponbare</strain>
    </source>
</reference>
<dbReference type="Gramene" id="Os06t0494701-01">
    <property type="protein sequence ID" value="Os06t0494701-01"/>
    <property type="gene ID" value="Os06g0494701"/>
</dbReference>
<reference evidence="2 3" key="2">
    <citation type="journal article" date="2013" name="Plant Cell Physiol.">
        <title>Rice Annotation Project Database (RAP-DB): an integrative and interactive database for rice genomics.</title>
        <authorList>
            <person name="Sakai H."/>
            <person name="Lee S.S."/>
            <person name="Tanaka T."/>
            <person name="Numa H."/>
            <person name="Kim J."/>
            <person name="Kawahara Y."/>
            <person name="Wakimoto H."/>
            <person name="Yang C.C."/>
            <person name="Iwamoto M."/>
            <person name="Abe T."/>
            <person name="Yamada Y."/>
            <person name="Muto A."/>
            <person name="Inokuchi H."/>
            <person name="Ikemura T."/>
            <person name="Matsumoto T."/>
            <person name="Sasaki T."/>
            <person name="Itoh T."/>
        </authorList>
    </citation>
    <scope>NUCLEOTIDE SEQUENCE [LARGE SCALE GENOMIC DNA]</scope>
    <source>
        <strain evidence="3">cv. Nipponbare</strain>
    </source>
</reference>
<sequence>MDLEKSTSTTASLKKLQDDGALPNRGTMRREVGGIELEPILGHMVVVEDYISCGFLPLREGPGRTRRCDQCECTR</sequence>
<evidence type="ECO:0000256" key="1">
    <source>
        <dbReference type="SAM" id="MobiDB-lite"/>
    </source>
</evidence>
<dbReference type="AlphaFoldDB" id="A0A0P0WWV6"/>
<reference evidence="2 3" key="3">
    <citation type="journal article" date="2013" name="Rice">
        <title>Improvement of the Oryza sativa Nipponbare reference genome using next generation sequence and optical map data.</title>
        <authorList>
            <person name="Kawahara Y."/>
            <person name="de la Bastide M."/>
            <person name="Hamilton J.P."/>
            <person name="Kanamori H."/>
            <person name="McCombie W.R."/>
            <person name="Ouyang S."/>
            <person name="Schwartz D.C."/>
            <person name="Tanaka T."/>
            <person name="Wu J."/>
            <person name="Zhou S."/>
            <person name="Childs K.L."/>
            <person name="Davidson R.M."/>
            <person name="Lin H."/>
            <person name="Quesada-Ocampo L."/>
            <person name="Vaillancourt B."/>
            <person name="Sakai H."/>
            <person name="Lee S.S."/>
            <person name="Kim J."/>
            <person name="Numa H."/>
            <person name="Itoh T."/>
            <person name="Buell C.R."/>
            <person name="Matsumoto T."/>
        </authorList>
    </citation>
    <scope>NUCLEOTIDE SEQUENCE [LARGE SCALE GENOMIC DNA]</scope>
    <source>
        <strain evidence="3">cv. Nipponbare</strain>
    </source>
</reference>
<dbReference type="Proteomes" id="UP000059680">
    <property type="component" value="Chromosome 6"/>
</dbReference>
<gene>
    <name evidence="2" type="ordered locus">Os06g0494701</name>
    <name evidence="2" type="ORF">OSNPB_060494701</name>
</gene>
<keyword evidence="3" id="KW-1185">Reference proteome</keyword>
<feature type="compositionally biased region" description="Polar residues" evidence="1">
    <location>
        <begin position="1"/>
        <end position="12"/>
    </location>
</feature>
<proteinExistence type="predicted"/>
<evidence type="ECO:0000313" key="3">
    <source>
        <dbReference type="Proteomes" id="UP000059680"/>
    </source>
</evidence>
<dbReference type="EMBL" id="AP014962">
    <property type="protein sequence ID" value="BAS97886.1"/>
    <property type="molecule type" value="Genomic_DNA"/>
</dbReference>